<accession>A0A7J5PXG2</accession>
<comment type="subcellular location">
    <subcellularLocation>
        <location evidence="1">Cell outer membrane</location>
    </subcellularLocation>
</comment>
<comment type="similarity">
    <text evidence="2">Belongs to the SusD family.</text>
</comment>
<proteinExistence type="inferred from homology"/>
<evidence type="ECO:0000256" key="5">
    <source>
        <dbReference type="ARBA" id="ARBA00023237"/>
    </source>
</evidence>
<evidence type="ECO:0000256" key="4">
    <source>
        <dbReference type="ARBA" id="ARBA00023136"/>
    </source>
</evidence>
<dbReference type="InterPro" id="IPR033985">
    <property type="entry name" value="SusD-like_N"/>
</dbReference>
<dbReference type="Pfam" id="PF14322">
    <property type="entry name" value="SusD-like_3"/>
    <property type="match status" value="1"/>
</dbReference>
<gene>
    <name evidence="8" type="ORF">GA398_09310</name>
</gene>
<evidence type="ECO:0000259" key="7">
    <source>
        <dbReference type="Pfam" id="PF14322"/>
    </source>
</evidence>
<name>A0A7J5PXG2_9BACE</name>
<comment type="caution">
    <text evidence="8">The sequence shown here is derived from an EMBL/GenBank/DDBJ whole genome shotgun (WGS) entry which is preliminary data.</text>
</comment>
<organism evidence="8 9">
    <name type="scientific">Bacteroides xylanisolvens</name>
    <dbReference type="NCBI Taxonomy" id="371601"/>
    <lineage>
        <taxon>Bacteria</taxon>
        <taxon>Pseudomonadati</taxon>
        <taxon>Bacteroidota</taxon>
        <taxon>Bacteroidia</taxon>
        <taxon>Bacteroidales</taxon>
        <taxon>Bacteroidaceae</taxon>
        <taxon>Bacteroides</taxon>
    </lineage>
</organism>
<dbReference type="Pfam" id="PF07980">
    <property type="entry name" value="SusD_RagB"/>
    <property type="match status" value="1"/>
</dbReference>
<keyword evidence="3" id="KW-0732">Signal</keyword>
<sequence>MNKFKILISGFAIVMAMSSCDDLLNTKPLDSYSDDLIWSDYKLVEGVINNAYKDIVKEYIYTPLELDAYYGAANDDYSDNIIISTNNVVTIIKDQMTPDKDYRWSTAFPLIRQANLIIENVGKSDFPDNIKKEMIAEGKMLRAMIYFNKARLFGKFVLIDKVLTPEDELQLGRSKTIKETYDFILKDLKDAASGLPENAENGYFTKGAALALKAEVALHGASYIETGKEDYYKEVKTSSEELFKLGYSLDSDYKKMFNDYDYASNSKEIIFALWRNKSVTQYKDTPMQQFTPNAETNVLHDFAWPKLKQNFLGWGNRWPSQDLVDEYEVIDRDGKAKKWNETSYYEDYINNPGTYWVSDHLYKHRDQRFYASIAYDSTYIYENLVVTRITGNMHRKSLNKASKLSTRTGYFVRKTLYEKEPIFAQNYTDYHHVILRLGRSYLNYAEACLRLNEKDKAIEYINKTRTLHGGLPAHTAAAMTLDDAWKAYKSERRVELFFEGDRYWSLIRWGKADGLEVIPELNHAFQTLEIAADGHSYEMIDVPDVHGLNSRAFSAKRYLFPIPKKEMELNKNLANDQNPGWN</sequence>
<dbReference type="PROSITE" id="PS51257">
    <property type="entry name" value="PROKAR_LIPOPROTEIN"/>
    <property type="match status" value="1"/>
</dbReference>
<dbReference type="SUPFAM" id="SSF48452">
    <property type="entry name" value="TPR-like"/>
    <property type="match status" value="1"/>
</dbReference>
<dbReference type="EMBL" id="WDED01000012">
    <property type="protein sequence ID" value="KAB6147832.1"/>
    <property type="molecule type" value="Genomic_DNA"/>
</dbReference>
<evidence type="ECO:0000313" key="9">
    <source>
        <dbReference type="Proteomes" id="UP000434604"/>
    </source>
</evidence>
<feature type="domain" description="SusD-like N-terminal" evidence="7">
    <location>
        <begin position="43"/>
        <end position="218"/>
    </location>
</feature>
<evidence type="ECO:0000256" key="1">
    <source>
        <dbReference type="ARBA" id="ARBA00004442"/>
    </source>
</evidence>
<dbReference type="GO" id="GO:0009279">
    <property type="term" value="C:cell outer membrane"/>
    <property type="evidence" value="ECO:0007669"/>
    <property type="project" value="UniProtKB-SubCell"/>
</dbReference>
<evidence type="ECO:0000256" key="3">
    <source>
        <dbReference type="ARBA" id="ARBA00022729"/>
    </source>
</evidence>
<evidence type="ECO:0000256" key="2">
    <source>
        <dbReference type="ARBA" id="ARBA00006275"/>
    </source>
</evidence>
<keyword evidence="4" id="KW-0472">Membrane</keyword>
<dbReference type="Proteomes" id="UP000434604">
    <property type="component" value="Unassembled WGS sequence"/>
</dbReference>
<evidence type="ECO:0000259" key="6">
    <source>
        <dbReference type="Pfam" id="PF07980"/>
    </source>
</evidence>
<dbReference type="InterPro" id="IPR012944">
    <property type="entry name" value="SusD_RagB_dom"/>
</dbReference>
<dbReference type="InterPro" id="IPR011990">
    <property type="entry name" value="TPR-like_helical_dom_sf"/>
</dbReference>
<feature type="domain" description="RagB/SusD" evidence="6">
    <location>
        <begin position="267"/>
        <end position="581"/>
    </location>
</feature>
<dbReference type="AlphaFoldDB" id="A0A7J5PXG2"/>
<dbReference type="RefSeq" id="WP_060451317.1">
    <property type="nucleotide sequence ID" value="NZ_CP072212.1"/>
</dbReference>
<evidence type="ECO:0000313" key="8">
    <source>
        <dbReference type="EMBL" id="KAB6147832.1"/>
    </source>
</evidence>
<keyword evidence="5" id="KW-0998">Cell outer membrane</keyword>
<protein>
    <submittedName>
        <fullName evidence="8">RagB/SusD family nutrient uptake outer membrane protein</fullName>
    </submittedName>
</protein>
<dbReference type="Gene3D" id="1.25.40.390">
    <property type="match status" value="1"/>
</dbReference>
<reference evidence="8 9" key="1">
    <citation type="journal article" date="2019" name="Nat. Med.">
        <title>A library of human gut bacterial isolates paired with longitudinal multiomics data enables mechanistic microbiome research.</title>
        <authorList>
            <person name="Poyet M."/>
            <person name="Groussin M."/>
            <person name="Gibbons S.M."/>
            <person name="Avila-Pacheco J."/>
            <person name="Jiang X."/>
            <person name="Kearney S.M."/>
            <person name="Perrotta A.R."/>
            <person name="Berdy B."/>
            <person name="Zhao S."/>
            <person name="Lieberman T.D."/>
            <person name="Swanson P.K."/>
            <person name="Smith M."/>
            <person name="Roesemann S."/>
            <person name="Alexander J.E."/>
            <person name="Rich S.A."/>
            <person name="Livny J."/>
            <person name="Vlamakis H."/>
            <person name="Clish C."/>
            <person name="Bullock K."/>
            <person name="Deik A."/>
            <person name="Scott J."/>
            <person name="Pierce K.A."/>
            <person name="Xavier R.J."/>
            <person name="Alm E.J."/>
        </authorList>
    </citation>
    <scope>NUCLEOTIDE SEQUENCE [LARGE SCALE GENOMIC DNA]</scope>
    <source>
        <strain evidence="8 9">BIOML-A58</strain>
    </source>
</reference>